<name>A0A8K1ZYS6_9CYAN</name>
<evidence type="ECO:0000313" key="3">
    <source>
        <dbReference type="EMBL" id="NCJ06586.1"/>
    </source>
</evidence>
<dbReference type="EMBL" id="WVIC01000014">
    <property type="protein sequence ID" value="NCJ06586.1"/>
    <property type="molecule type" value="Genomic_DNA"/>
</dbReference>
<dbReference type="Proteomes" id="UP000607397">
    <property type="component" value="Unassembled WGS sequence"/>
</dbReference>
<feature type="active site" description="Proton donor/acceptor" evidence="1">
    <location>
        <position position="86"/>
    </location>
</feature>
<dbReference type="PANTHER" id="PTHR48100">
    <property type="entry name" value="BROAD-SPECIFICITY PHOSPHATASE YOR283W-RELATED"/>
    <property type="match status" value="1"/>
</dbReference>
<evidence type="ECO:0000256" key="1">
    <source>
        <dbReference type="PIRSR" id="PIRSR613078-1"/>
    </source>
</evidence>
<dbReference type="CDD" id="cd07067">
    <property type="entry name" value="HP_PGM_like"/>
    <property type="match status" value="1"/>
</dbReference>
<dbReference type="InterPro" id="IPR013078">
    <property type="entry name" value="His_Pase_superF_clade-1"/>
</dbReference>
<feature type="active site" description="Tele-phosphohistidine intermediate" evidence="1">
    <location>
        <position position="8"/>
    </location>
</feature>
<evidence type="ECO:0000256" key="2">
    <source>
        <dbReference type="PIRSR" id="PIRSR613078-2"/>
    </source>
</evidence>
<dbReference type="GO" id="GO:0005737">
    <property type="term" value="C:cytoplasm"/>
    <property type="evidence" value="ECO:0007669"/>
    <property type="project" value="TreeGrafter"/>
</dbReference>
<feature type="binding site" evidence="2">
    <location>
        <position position="59"/>
    </location>
    <ligand>
        <name>substrate</name>
    </ligand>
</feature>
<dbReference type="InterPro" id="IPR029033">
    <property type="entry name" value="His_PPase_superfam"/>
</dbReference>
<organism evidence="3 4">
    <name type="scientific">Petrachloros mirabilis ULC683</name>
    <dbReference type="NCBI Taxonomy" id="2781853"/>
    <lineage>
        <taxon>Bacteria</taxon>
        <taxon>Bacillati</taxon>
        <taxon>Cyanobacteriota</taxon>
        <taxon>Cyanophyceae</taxon>
        <taxon>Synechococcales</taxon>
        <taxon>Petrachlorosaceae</taxon>
        <taxon>Petrachloros</taxon>
        <taxon>Petrachloros mirabilis</taxon>
    </lineage>
</organism>
<sequence length="217" mass="24581">MHLLLIRHAESIGNCAAQIQAQVDDALTAKGKAQAQQLGRFLSRQSWHPTHLYCSPLVRSHHTAHLLRQALPTPDLQPIVAADLQEIDHGIFQGLTWAEAQIQYPDLCAQLTDSVDWIPIPGGESPQDCRDRAHRFLKTLLATHQNTDRIWVISHGGFLQYLIAELLGCDRTWGLAIAPTARFEFELDLSRWFQASLNLHNPVLWKIHQFNQTLPLD</sequence>
<dbReference type="RefSeq" id="WP_161825059.1">
    <property type="nucleotide sequence ID" value="NZ_WVIC01000014.1"/>
</dbReference>
<dbReference type="GO" id="GO:0016791">
    <property type="term" value="F:phosphatase activity"/>
    <property type="evidence" value="ECO:0007669"/>
    <property type="project" value="TreeGrafter"/>
</dbReference>
<protein>
    <submittedName>
        <fullName evidence="3">Histidine phosphatase family protein</fullName>
    </submittedName>
</protein>
<dbReference type="Gene3D" id="3.40.50.1240">
    <property type="entry name" value="Phosphoglycerate mutase-like"/>
    <property type="match status" value="1"/>
</dbReference>
<dbReference type="SUPFAM" id="SSF53254">
    <property type="entry name" value="Phosphoglycerate mutase-like"/>
    <property type="match status" value="1"/>
</dbReference>
<accession>A0A8K1ZYS6</accession>
<evidence type="ECO:0000313" key="4">
    <source>
        <dbReference type="Proteomes" id="UP000607397"/>
    </source>
</evidence>
<comment type="caution">
    <text evidence="3">The sequence shown here is derived from an EMBL/GenBank/DDBJ whole genome shotgun (WGS) entry which is preliminary data.</text>
</comment>
<feature type="binding site" evidence="2">
    <location>
        <begin position="7"/>
        <end position="14"/>
    </location>
    <ligand>
        <name>substrate</name>
    </ligand>
</feature>
<proteinExistence type="predicted"/>
<dbReference type="AlphaFoldDB" id="A0A8K1ZYS6"/>
<dbReference type="PANTHER" id="PTHR48100:SF1">
    <property type="entry name" value="HISTIDINE PHOSPHATASE FAMILY PROTEIN-RELATED"/>
    <property type="match status" value="1"/>
</dbReference>
<dbReference type="Pfam" id="PF00300">
    <property type="entry name" value="His_Phos_1"/>
    <property type="match status" value="1"/>
</dbReference>
<dbReference type="InterPro" id="IPR050275">
    <property type="entry name" value="PGM_Phosphatase"/>
</dbReference>
<gene>
    <name evidence="3" type="ORF">GS597_08730</name>
</gene>
<keyword evidence="4" id="KW-1185">Reference proteome</keyword>
<reference evidence="3" key="1">
    <citation type="submission" date="2019-12" db="EMBL/GenBank/DDBJ databases">
        <title>High-Quality draft genome sequences of three cyanobacteria isolated from the limestone walls of the Old Cathedral of Coimbra.</title>
        <authorList>
            <person name="Tiago I."/>
            <person name="Soares F."/>
            <person name="Portugal A."/>
        </authorList>
    </citation>
    <scope>NUCLEOTIDE SEQUENCE [LARGE SCALE GENOMIC DNA]</scope>
    <source>
        <strain evidence="3">C</strain>
    </source>
</reference>
<dbReference type="SMART" id="SM00855">
    <property type="entry name" value="PGAM"/>
    <property type="match status" value="1"/>
</dbReference>